<comment type="caution">
    <text evidence="3">The sequence shown here is derived from an EMBL/GenBank/DDBJ whole genome shotgun (WGS) entry which is preliminary data.</text>
</comment>
<dbReference type="AlphaFoldDB" id="A0A6N8EJ93"/>
<feature type="domain" description="Putative regulatory protein FmdB zinc ribbon" evidence="2">
    <location>
        <begin position="1"/>
        <end position="42"/>
    </location>
</feature>
<dbReference type="OrthoDB" id="9813321at2"/>
<dbReference type="NCBIfam" id="TIGR02605">
    <property type="entry name" value="CxxC_CxxC_SSSS"/>
    <property type="match status" value="1"/>
</dbReference>
<sequence>MPIYEYRCEHCGHELEKMQKISDAPLTDCPECGQPALKKLISAAGFRLKGGGWYETDFKKAGDKKKNLHDSGGEKKESAAKSDSASSGSSGSGAAKSDTASSTSTSKPAAKNVA</sequence>
<dbReference type="PANTHER" id="PTHR34404">
    <property type="entry name" value="REGULATORY PROTEIN, FMDB FAMILY"/>
    <property type="match status" value="1"/>
</dbReference>
<feature type="compositionally biased region" description="Basic and acidic residues" evidence="1">
    <location>
        <begin position="56"/>
        <end position="80"/>
    </location>
</feature>
<evidence type="ECO:0000259" key="2">
    <source>
        <dbReference type="SMART" id="SM00834"/>
    </source>
</evidence>
<dbReference type="Pfam" id="PF09723">
    <property type="entry name" value="Zn_ribbon_8"/>
    <property type="match status" value="1"/>
</dbReference>
<feature type="compositionally biased region" description="Low complexity" evidence="1">
    <location>
        <begin position="81"/>
        <end position="107"/>
    </location>
</feature>
<feature type="region of interest" description="Disordered" evidence="1">
    <location>
        <begin position="56"/>
        <end position="114"/>
    </location>
</feature>
<name>A0A6N8EJ93_9GAMM</name>
<evidence type="ECO:0000313" key="4">
    <source>
        <dbReference type="Proteomes" id="UP000434044"/>
    </source>
</evidence>
<reference evidence="3 4" key="1">
    <citation type="submission" date="2019-11" db="EMBL/GenBank/DDBJ databases">
        <title>Whole-genome sequence of the anaerobic purple sulfur bacterium Allochromatium palmeri DSM 15591.</title>
        <authorList>
            <person name="Kyndt J.A."/>
            <person name="Meyer T.E."/>
        </authorList>
    </citation>
    <scope>NUCLEOTIDE SEQUENCE [LARGE SCALE GENOMIC DNA]</scope>
    <source>
        <strain evidence="3 4">DSM 15591</strain>
    </source>
</reference>
<dbReference type="Proteomes" id="UP000434044">
    <property type="component" value="Unassembled WGS sequence"/>
</dbReference>
<accession>A0A6N8EJ93</accession>
<keyword evidence="4" id="KW-1185">Reference proteome</keyword>
<organism evidence="3 4">
    <name type="scientific">Allochromatium palmeri</name>
    <dbReference type="NCBI Taxonomy" id="231048"/>
    <lineage>
        <taxon>Bacteria</taxon>
        <taxon>Pseudomonadati</taxon>
        <taxon>Pseudomonadota</taxon>
        <taxon>Gammaproteobacteria</taxon>
        <taxon>Chromatiales</taxon>
        <taxon>Chromatiaceae</taxon>
        <taxon>Allochromatium</taxon>
    </lineage>
</organism>
<dbReference type="EMBL" id="WNKT01000045">
    <property type="protein sequence ID" value="MTW22577.1"/>
    <property type="molecule type" value="Genomic_DNA"/>
</dbReference>
<protein>
    <submittedName>
        <fullName evidence="3">Zinc ribbon domain-containing protein</fullName>
    </submittedName>
</protein>
<dbReference type="Gene3D" id="2.20.28.30">
    <property type="entry name" value="RNA polymerase ii, chain L"/>
    <property type="match status" value="1"/>
</dbReference>
<evidence type="ECO:0000256" key="1">
    <source>
        <dbReference type="SAM" id="MobiDB-lite"/>
    </source>
</evidence>
<dbReference type="SMART" id="SM00834">
    <property type="entry name" value="CxxC_CXXC_SSSS"/>
    <property type="match status" value="1"/>
</dbReference>
<evidence type="ECO:0000313" key="3">
    <source>
        <dbReference type="EMBL" id="MTW22577.1"/>
    </source>
</evidence>
<gene>
    <name evidence="3" type="ORF">GJ668_16010</name>
</gene>
<proteinExistence type="predicted"/>
<dbReference type="PANTHER" id="PTHR34404:SF2">
    <property type="entry name" value="CONSERVED SERINE RICH PROTEIN"/>
    <property type="match status" value="1"/>
</dbReference>
<dbReference type="InterPro" id="IPR013429">
    <property type="entry name" value="Regulatory_FmdB_Zinc_ribbon"/>
</dbReference>
<dbReference type="RefSeq" id="WP_155451139.1">
    <property type="nucleotide sequence ID" value="NZ_WNKT01000045.1"/>
</dbReference>